<gene>
    <name evidence="1" type="ORF">ACFPK4_24315</name>
</gene>
<dbReference type="EMBL" id="JBHUCJ010000100">
    <property type="protein sequence ID" value="MFD3226671.1"/>
    <property type="molecule type" value="Genomic_DNA"/>
</dbReference>
<organism evidence="1 2">
    <name type="scientific">Rahnella sp. (strain Y9602)</name>
    <dbReference type="NCBI Taxonomy" id="2703885"/>
    <lineage>
        <taxon>Bacteria</taxon>
        <taxon>Pseudomonadati</taxon>
        <taxon>Pseudomonadota</taxon>
        <taxon>Gammaproteobacteria</taxon>
        <taxon>Enterobacterales</taxon>
        <taxon>Yersiniaceae</taxon>
        <taxon>Rahnella</taxon>
    </lineage>
</organism>
<sequence length="67" mass="7696">MSDSFKGTCAERLRQRLLFAFEKISKDKKIQQMLRLSLTEGVRLPEIVDRHYDEFVEPLAGAIGSLI</sequence>
<reference evidence="1 2" key="1">
    <citation type="submission" date="2024-09" db="EMBL/GenBank/DDBJ databases">
        <title>Genomes of Rahnella.</title>
        <authorList>
            <person name="Mnguni F.C."/>
            <person name="Shin G.Y."/>
            <person name="Coutinho T."/>
        </authorList>
    </citation>
    <scope>NUCLEOTIDE SEQUENCE [LARGE SCALE GENOMIC DNA]</scope>
    <source>
        <strain evidence="1 2">20WA0057</strain>
    </source>
</reference>
<evidence type="ECO:0000313" key="1">
    <source>
        <dbReference type="EMBL" id="MFD3226671.1"/>
    </source>
</evidence>
<proteinExistence type="predicted"/>
<protein>
    <submittedName>
        <fullName evidence="1">Uncharacterized protein</fullName>
    </submittedName>
</protein>
<evidence type="ECO:0000313" key="2">
    <source>
        <dbReference type="Proteomes" id="UP001598201"/>
    </source>
</evidence>
<keyword evidence="2" id="KW-1185">Reference proteome</keyword>
<dbReference type="Proteomes" id="UP001598201">
    <property type="component" value="Unassembled WGS sequence"/>
</dbReference>
<comment type="caution">
    <text evidence="1">The sequence shown here is derived from an EMBL/GenBank/DDBJ whole genome shotgun (WGS) entry which is preliminary data.</text>
</comment>
<accession>A0ABW6CHM1</accession>
<dbReference type="RefSeq" id="WP_015689645.1">
    <property type="nucleotide sequence ID" value="NC_015061.1"/>
</dbReference>
<name>A0ABW6CHM1_RAHSY</name>